<sequence length="356" mass="40480">MAQNAMGRLFQWQRTSRLATFSQVRNASSAIPVFSPTASTELNQALDYWRQDLFIPFGLPRRQRTSMFKEKHAHRLQDEPITVKIRENEEYTLRPLDFASLPKSKDIIDVLRLMEAANDYQNLVPFMSGLWNSQMRVTPARWQYLIRKVASTGRLSIIVECARQGHRTGLSLENQDITTRLFYELHRMAQDAEYKGHQVTEALKSAKNAVEVMDSYPAIPATNPKYQSYVIGTLLELSAARAADKFEGKDQGNEVLNYTKKLLARWNVEDFKAIPKNAFDAEVVDQRLIKAIPIFKGLELCGSIDSVSADKELRIVVSQRLNELRGALSKQLERIPKDSFDKVPHAKAAKALIARG</sequence>
<gene>
    <name evidence="1" type="ORF">N7456_002457</name>
</gene>
<proteinExistence type="predicted"/>
<name>A0A9W9KQC1_9EURO</name>
<evidence type="ECO:0000313" key="2">
    <source>
        <dbReference type="Proteomes" id="UP001149165"/>
    </source>
</evidence>
<dbReference type="EMBL" id="JAPQKH010000002">
    <property type="protein sequence ID" value="KAJ5113923.1"/>
    <property type="molecule type" value="Genomic_DNA"/>
</dbReference>
<keyword evidence="2" id="KW-1185">Reference proteome</keyword>
<reference evidence="1" key="2">
    <citation type="journal article" date="2023" name="IMA Fungus">
        <title>Comparative genomic study of the Penicillium genus elucidates a diverse pangenome and 15 lateral gene transfer events.</title>
        <authorList>
            <person name="Petersen C."/>
            <person name="Sorensen T."/>
            <person name="Nielsen M.R."/>
            <person name="Sondergaard T.E."/>
            <person name="Sorensen J.L."/>
            <person name="Fitzpatrick D.A."/>
            <person name="Frisvad J.C."/>
            <person name="Nielsen K.L."/>
        </authorList>
    </citation>
    <scope>NUCLEOTIDE SEQUENCE</scope>
    <source>
        <strain evidence="1">IBT 30069</strain>
    </source>
</reference>
<reference evidence="1" key="1">
    <citation type="submission" date="2022-11" db="EMBL/GenBank/DDBJ databases">
        <authorList>
            <person name="Petersen C."/>
        </authorList>
    </citation>
    <scope>NUCLEOTIDE SEQUENCE</scope>
    <source>
        <strain evidence="1">IBT 30069</strain>
    </source>
</reference>
<dbReference type="OrthoDB" id="5405126at2759"/>
<organism evidence="1 2">
    <name type="scientific">Penicillium angulare</name>
    <dbReference type="NCBI Taxonomy" id="116970"/>
    <lineage>
        <taxon>Eukaryota</taxon>
        <taxon>Fungi</taxon>
        <taxon>Dikarya</taxon>
        <taxon>Ascomycota</taxon>
        <taxon>Pezizomycotina</taxon>
        <taxon>Eurotiomycetes</taxon>
        <taxon>Eurotiomycetidae</taxon>
        <taxon>Eurotiales</taxon>
        <taxon>Aspergillaceae</taxon>
        <taxon>Penicillium</taxon>
    </lineage>
</organism>
<comment type="caution">
    <text evidence="1">The sequence shown here is derived from an EMBL/GenBank/DDBJ whole genome shotgun (WGS) entry which is preliminary data.</text>
</comment>
<dbReference type="Proteomes" id="UP001149165">
    <property type="component" value="Unassembled WGS sequence"/>
</dbReference>
<accession>A0A9W9KQC1</accession>
<dbReference type="AlphaFoldDB" id="A0A9W9KQC1"/>
<evidence type="ECO:0000313" key="1">
    <source>
        <dbReference type="EMBL" id="KAJ5113923.1"/>
    </source>
</evidence>
<protein>
    <submittedName>
        <fullName evidence="1">Uncharacterized protein</fullName>
    </submittedName>
</protein>